<dbReference type="EMBL" id="VSKK01000001">
    <property type="protein sequence ID" value="TYB78340.1"/>
    <property type="molecule type" value="Genomic_DNA"/>
</dbReference>
<dbReference type="AlphaFoldDB" id="A0A5D0R9L6"/>
<comment type="caution">
    <text evidence="1">The sequence shown here is derived from an EMBL/GenBank/DDBJ whole genome shotgun (WGS) entry which is preliminary data.</text>
</comment>
<accession>A0A5D0R9L6</accession>
<evidence type="ECO:0000313" key="2">
    <source>
        <dbReference type="Proteomes" id="UP000323720"/>
    </source>
</evidence>
<evidence type="ECO:0000313" key="1">
    <source>
        <dbReference type="EMBL" id="TYB78340.1"/>
    </source>
</evidence>
<dbReference type="RefSeq" id="WP_148402078.1">
    <property type="nucleotide sequence ID" value="NZ_VSKK01000001.1"/>
</dbReference>
<proteinExistence type="predicted"/>
<sequence>MKSVIYFCIAIGCAWVVLEPKNKYVAPQLPKGELYYSSELPDHNIAIDSLIIKIEKNLDYFKQEQLTQN</sequence>
<reference evidence="1 2" key="1">
    <citation type="submission" date="2019-08" db="EMBL/GenBank/DDBJ databases">
        <title>Genomes of Antarctic Bizionia species.</title>
        <authorList>
            <person name="Bowman J.P."/>
        </authorList>
    </citation>
    <scope>NUCLEOTIDE SEQUENCE [LARGE SCALE GENOMIC DNA]</scope>
    <source>
        <strain evidence="1 2">ADA-4</strain>
    </source>
</reference>
<gene>
    <name evidence="1" type="ORF">ES674_00740</name>
</gene>
<keyword evidence="2" id="KW-1185">Reference proteome</keyword>
<organism evidence="1 2">
    <name type="scientific">Bizionia myxarmorum</name>
    <dbReference type="NCBI Taxonomy" id="291186"/>
    <lineage>
        <taxon>Bacteria</taxon>
        <taxon>Pseudomonadati</taxon>
        <taxon>Bacteroidota</taxon>
        <taxon>Flavobacteriia</taxon>
        <taxon>Flavobacteriales</taxon>
        <taxon>Flavobacteriaceae</taxon>
        <taxon>Bizionia</taxon>
    </lineage>
</organism>
<name>A0A5D0R9L6_9FLAO</name>
<protein>
    <submittedName>
        <fullName evidence="1">Uncharacterized protein</fullName>
    </submittedName>
</protein>
<dbReference type="Proteomes" id="UP000323720">
    <property type="component" value="Unassembled WGS sequence"/>
</dbReference>